<dbReference type="PANTHER" id="PTHR36649">
    <property type="entry name" value="UBIQUITIN-LIKE DOMAIN-CONTAINING PROTEIN"/>
    <property type="match status" value="1"/>
</dbReference>
<dbReference type="Proteomes" id="UP000663870">
    <property type="component" value="Unassembled WGS sequence"/>
</dbReference>
<dbReference type="Gene3D" id="3.30.720.50">
    <property type="match status" value="1"/>
</dbReference>
<evidence type="ECO:0000259" key="2">
    <source>
        <dbReference type="PROSITE" id="PS50053"/>
    </source>
</evidence>
<dbReference type="EMBL" id="CAJNOL010002002">
    <property type="protein sequence ID" value="CAF1448405.1"/>
    <property type="molecule type" value="Genomic_DNA"/>
</dbReference>
<dbReference type="InterPro" id="IPR004170">
    <property type="entry name" value="WWE_dom"/>
</dbReference>
<evidence type="ECO:0000313" key="5">
    <source>
        <dbReference type="EMBL" id="CAF1448405.1"/>
    </source>
</evidence>
<evidence type="ECO:0000313" key="4">
    <source>
        <dbReference type="EMBL" id="CAF1185644.1"/>
    </source>
</evidence>
<dbReference type="EMBL" id="CAJNOH010001176">
    <property type="protein sequence ID" value="CAF1185644.1"/>
    <property type="molecule type" value="Genomic_DNA"/>
</dbReference>
<name>A0A814V326_9BILA</name>
<feature type="domain" description="WWE" evidence="3">
    <location>
        <begin position="59"/>
        <end position="140"/>
    </location>
</feature>
<feature type="domain" description="Ubiquitin-like" evidence="2">
    <location>
        <begin position="272"/>
        <end position="328"/>
    </location>
</feature>
<dbReference type="Gene3D" id="3.90.175.10">
    <property type="entry name" value="Diphtheria Toxin, domain 1"/>
    <property type="match status" value="1"/>
</dbReference>
<sequence length="499" mass="57734">MTRAFGHATSIFVTFLFYINTLLSSSSSSSTNTKLLFYTTEIVEMGQEQSSTRASHRHNVSNILPARHQRVEWMWKANIDPFSNFQPAEWHSYSDVEMAIIEEAFEKQLSEALLDDYHIDFQHVIQISNNNVNNQRPVKRIVNERGEERLREERFTNNPIAPSGSFTDTSSLYFARAVREHFEFTASSFNDVQRRILIEKAAEGLIVEGKKVGKQQEGLWLSQQLLNVKERTEKEVYECCARLYCMESFLYKKLNEWMRLVGDPQYEQVWKNPTKTIEDLKKMIQKKKDISADQQRIIFAGKQLEDGATLSHYGIHNGVTLHLVSRMRVEAPSTLDLSSLDPQYDYDFTNVQDHERKFRRGGLDYVRPCGWKRFAIKVTDKYENSVWLGHQNTEGEWPASYHGTGLNENKTMATDGYNLTKGKRYVFGHGVYSTPDVNVAEKYAVKFSHEGNQYLLILQNRVNPEQLVKLSAAETGIGDYWISPSDKYIRPYGILIRKV</sequence>
<dbReference type="Pfam" id="PF00240">
    <property type="entry name" value="ubiquitin"/>
    <property type="match status" value="1"/>
</dbReference>
<evidence type="ECO:0008006" key="8">
    <source>
        <dbReference type="Google" id="ProtNLM"/>
    </source>
</evidence>
<dbReference type="SMART" id="SM00213">
    <property type="entry name" value="UBQ"/>
    <property type="match status" value="1"/>
</dbReference>
<feature type="chain" id="PRO_5044132010" description="Ubiquitin" evidence="1">
    <location>
        <begin position="25"/>
        <end position="499"/>
    </location>
</feature>
<feature type="signal peptide" evidence="1">
    <location>
        <begin position="1"/>
        <end position="24"/>
    </location>
</feature>
<gene>
    <name evidence="5" type="ORF">JXQ802_LOCUS37440</name>
    <name evidence="4" type="ORF">PYM288_LOCUS24053</name>
</gene>
<evidence type="ECO:0000256" key="1">
    <source>
        <dbReference type="SAM" id="SignalP"/>
    </source>
</evidence>
<proteinExistence type="predicted"/>
<comment type="caution">
    <text evidence="4">The sequence shown here is derived from an EMBL/GenBank/DDBJ whole genome shotgun (WGS) entry which is preliminary data.</text>
</comment>
<evidence type="ECO:0000259" key="3">
    <source>
        <dbReference type="PROSITE" id="PS50918"/>
    </source>
</evidence>
<dbReference type="AlphaFoldDB" id="A0A814V326"/>
<dbReference type="PRINTS" id="PR00348">
    <property type="entry name" value="UBIQUITIN"/>
</dbReference>
<dbReference type="InterPro" id="IPR037197">
    <property type="entry name" value="WWE_dom_sf"/>
</dbReference>
<dbReference type="InterPro" id="IPR019956">
    <property type="entry name" value="Ubiquitin_dom"/>
</dbReference>
<dbReference type="InterPro" id="IPR000626">
    <property type="entry name" value="Ubiquitin-like_dom"/>
</dbReference>
<evidence type="ECO:0000313" key="7">
    <source>
        <dbReference type="Proteomes" id="UP000663870"/>
    </source>
</evidence>
<organism evidence="4 6">
    <name type="scientific">Rotaria sordida</name>
    <dbReference type="NCBI Taxonomy" id="392033"/>
    <lineage>
        <taxon>Eukaryota</taxon>
        <taxon>Metazoa</taxon>
        <taxon>Spiralia</taxon>
        <taxon>Gnathifera</taxon>
        <taxon>Rotifera</taxon>
        <taxon>Eurotatoria</taxon>
        <taxon>Bdelloidea</taxon>
        <taxon>Philodinida</taxon>
        <taxon>Philodinidae</taxon>
        <taxon>Rotaria</taxon>
    </lineage>
</organism>
<keyword evidence="7" id="KW-1185">Reference proteome</keyword>
<protein>
    <recommendedName>
        <fullName evidence="8">Ubiquitin</fullName>
    </recommendedName>
</protein>
<evidence type="ECO:0000313" key="6">
    <source>
        <dbReference type="Proteomes" id="UP000663854"/>
    </source>
</evidence>
<keyword evidence="1" id="KW-0732">Signal</keyword>
<dbReference type="SUPFAM" id="SSF56399">
    <property type="entry name" value="ADP-ribosylation"/>
    <property type="match status" value="1"/>
</dbReference>
<dbReference type="PROSITE" id="PS50053">
    <property type="entry name" value="UBIQUITIN_2"/>
    <property type="match status" value="1"/>
</dbReference>
<dbReference type="PANTHER" id="PTHR36649:SF28">
    <property type="entry name" value="UBIQUITIN-LIKE DOMAIN-CONTAINING PROTEIN"/>
    <property type="match status" value="1"/>
</dbReference>
<reference evidence="4" key="1">
    <citation type="submission" date="2021-02" db="EMBL/GenBank/DDBJ databases">
        <authorList>
            <person name="Nowell W R."/>
        </authorList>
    </citation>
    <scope>NUCLEOTIDE SEQUENCE</scope>
</reference>
<accession>A0A814V326</accession>
<dbReference type="PROSITE" id="PS50918">
    <property type="entry name" value="WWE"/>
    <property type="match status" value="1"/>
</dbReference>
<dbReference type="Proteomes" id="UP000663854">
    <property type="component" value="Unassembled WGS sequence"/>
</dbReference>
<dbReference type="Pfam" id="PF02825">
    <property type="entry name" value="WWE"/>
    <property type="match status" value="1"/>
</dbReference>
<dbReference type="SUPFAM" id="SSF54236">
    <property type="entry name" value="Ubiquitin-like"/>
    <property type="match status" value="1"/>
</dbReference>
<dbReference type="InterPro" id="IPR029071">
    <property type="entry name" value="Ubiquitin-like_domsf"/>
</dbReference>
<dbReference type="Gene3D" id="3.10.20.90">
    <property type="entry name" value="Phosphatidylinositol 3-kinase Catalytic Subunit, Chain A, domain 1"/>
    <property type="match status" value="1"/>
</dbReference>
<dbReference type="SUPFAM" id="SSF117839">
    <property type="entry name" value="WWE domain"/>
    <property type="match status" value="1"/>
</dbReference>